<dbReference type="Gramene" id="mRNA:HanXRQr2_Chr09g0402541">
    <property type="protein sequence ID" value="mRNA:HanXRQr2_Chr09g0402541"/>
    <property type="gene ID" value="HanXRQr2_Chr09g0402541"/>
</dbReference>
<sequence length="70" mass="7972">MALLKALSPIRGEPKVMQMGLLVFLEPFDSSTSMAWCSRRVERIARYPPRPDPIITELLKQLNSSLVDEE</sequence>
<reference evidence="1" key="2">
    <citation type="submission" date="2020-06" db="EMBL/GenBank/DDBJ databases">
        <title>Helianthus annuus Genome sequencing and assembly Release 2.</title>
        <authorList>
            <person name="Gouzy J."/>
            <person name="Langlade N."/>
            <person name="Munos S."/>
        </authorList>
    </citation>
    <scope>NUCLEOTIDE SEQUENCE</scope>
    <source>
        <tissue evidence="1">Leaves</tissue>
    </source>
</reference>
<name>A0A9K3NA59_HELAN</name>
<comment type="caution">
    <text evidence="1">The sequence shown here is derived from an EMBL/GenBank/DDBJ whole genome shotgun (WGS) entry which is preliminary data.</text>
</comment>
<gene>
    <name evidence="1" type="ORF">HanXRQr2_Chr09g0402541</name>
</gene>
<dbReference type="EMBL" id="MNCJ02000324">
    <property type="protein sequence ID" value="KAF5792128.1"/>
    <property type="molecule type" value="Genomic_DNA"/>
</dbReference>
<proteinExistence type="predicted"/>
<dbReference type="AlphaFoldDB" id="A0A9K3NA59"/>
<accession>A0A9K3NA59</accession>
<protein>
    <submittedName>
        <fullName evidence="1">Uncharacterized protein</fullName>
    </submittedName>
</protein>
<keyword evidence="2" id="KW-1185">Reference proteome</keyword>
<dbReference type="Proteomes" id="UP000215914">
    <property type="component" value="Unassembled WGS sequence"/>
</dbReference>
<evidence type="ECO:0000313" key="1">
    <source>
        <dbReference type="EMBL" id="KAF5792128.1"/>
    </source>
</evidence>
<evidence type="ECO:0000313" key="2">
    <source>
        <dbReference type="Proteomes" id="UP000215914"/>
    </source>
</evidence>
<organism evidence="1 2">
    <name type="scientific">Helianthus annuus</name>
    <name type="common">Common sunflower</name>
    <dbReference type="NCBI Taxonomy" id="4232"/>
    <lineage>
        <taxon>Eukaryota</taxon>
        <taxon>Viridiplantae</taxon>
        <taxon>Streptophyta</taxon>
        <taxon>Embryophyta</taxon>
        <taxon>Tracheophyta</taxon>
        <taxon>Spermatophyta</taxon>
        <taxon>Magnoliopsida</taxon>
        <taxon>eudicotyledons</taxon>
        <taxon>Gunneridae</taxon>
        <taxon>Pentapetalae</taxon>
        <taxon>asterids</taxon>
        <taxon>campanulids</taxon>
        <taxon>Asterales</taxon>
        <taxon>Asteraceae</taxon>
        <taxon>Asteroideae</taxon>
        <taxon>Heliantheae alliance</taxon>
        <taxon>Heliantheae</taxon>
        <taxon>Helianthus</taxon>
    </lineage>
</organism>
<reference evidence="1" key="1">
    <citation type="journal article" date="2017" name="Nature">
        <title>The sunflower genome provides insights into oil metabolism, flowering and Asterid evolution.</title>
        <authorList>
            <person name="Badouin H."/>
            <person name="Gouzy J."/>
            <person name="Grassa C.J."/>
            <person name="Murat F."/>
            <person name="Staton S.E."/>
            <person name="Cottret L."/>
            <person name="Lelandais-Briere C."/>
            <person name="Owens G.L."/>
            <person name="Carrere S."/>
            <person name="Mayjonade B."/>
            <person name="Legrand L."/>
            <person name="Gill N."/>
            <person name="Kane N.C."/>
            <person name="Bowers J.E."/>
            <person name="Hubner S."/>
            <person name="Bellec A."/>
            <person name="Berard A."/>
            <person name="Berges H."/>
            <person name="Blanchet N."/>
            <person name="Boniface M.C."/>
            <person name="Brunel D."/>
            <person name="Catrice O."/>
            <person name="Chaidir N."/>
            <person name="Claudel C."/>
            <person name="Donnadieu C."/>
            <person name="Faraut T."/>
            <person name="Fievet G."/>
            <person name="Helmstetter N."/>
            <person name="King M."/>
            <person name="Knapp S.J."/>
            <person name="Lai Z."/>
            <person name="Le Paslier M.C."/>
            <person name="Lippi Y."/>
            <person name="Lorenzon L."/>
            <person name="Mandel J.R."/>
            <person name="Marage G."/>
            <person name="Marchand G."/>
            <person name="Marquand E."/>
            <person name="Bret-Mestries E."/>
            <person name="Morien E."/>
            <person name="Nambeesan S."/>
            <person name="Nguyen T."/>
            <person name="Pegot-Espagnet P."/>
            <person name="Pouilly N."/>
            <person name="Raftis F."/>
            <person name="Sallet E."/>
            <person name="Schiex T."/>
            <person name="Thomas J."/>
            <person name="Vandecasteele C."/>
            <person name="Vares D."/>
            <person name="Vear F."/>
            <person name="Vautrin S."/>
            <person name="Crespi M."/>
            <person name="Mangin B."/>
            <person name="Burke J.M."/>
            <person name="Salse J."/>
            <person name="Munos S."/>
            <person name="Vincourt P."/>
            <person name="Rieseberg L.H."/>
            <person name="Langlade N.B."/>
        </authorList>
    </citation>
    <scope>NUCLEOTIDE SEQUENCE</scope>
    <source>
        <tissue evidence="1">Leaves</tissue>
    </source>
</reference>